<dbReference type="NCBIfam" id="TIGR01625">
    <property type="entry name" value="YidE_YbjL_dupl"/>
    <property type="match status" value="2"/>
</dbReference>
<feature type="transmembrane region" description="Helical" evidence="8">
    <location>
        <begin position="92"/>
        <end position="113"/>
    </location>
</feature>
<feature type="transmembrane region" description="Helical" evidence="8">
    <location>
        <begin position="422"/>
        <end position="441"/>
    </location>
</feature>
<dbReference type="PANTHER" id="PTHR30445:SF3">
    <property type="entry name" value="TRANSPORT PROTEIN YIDE-RELATED"/>
    <property type="match status" value="1"/>
</dbReference>
<organism evidence="10 11">
    <name type="scientific">Trueperella bonasi</name>
    <dbReference type="NCBI Taxonomy" id="312286"/>
    <lineage>
        <taxon>Bacteria</taxon>
        <taxon>Bacillati</taxon>
        <taxon>Actinomycetota</taxon>
        <taxon>Actinomycetes</taxon>
        <taxon>Actinomycetales</taxon>
        <taxon>Actinomycetaceae</taxon>
        <taxon>Trueperella</taxon>
    </lineage>
</organism>
<evidence type="ECO:0000256" key="7">
    <source>
        <dbReference type="ARBA" id="ARBA00023136"/>
    </source>
</evidence>
<feature type="transmembrane region" description="Helical" evidence="8">
    <location>
        <begin position="36"/>
        <end position="54"/>
    </location>
</feature>
<name>A0ABT9NHI8_9ACTO</name>
<keyword evidence="6 8" id="KW-1133">Transmembrane helix</keyword>
<keyword evidence="4" id="KW-1003">Cell membrane</keyword>
<evidence type="ECO:0000313" key="11">
    <source>
        <dbReference type="Proteomes" id="UP001243212"/>
    </source>
</evidence>
<dbReference type="EMBL" id="JAUSQX010000001">
    <property type="protein sequence ID" value="MDP9806842.1"/>
    <property type="molecule type" value="Genomic_DNA"/>
</dbReference>
<feature type="transmembrane region" description="Helical" evidence="8">
    <location>
        <begin position="12"/>
        <end position="29"/>
    </location>
</feature>
<keyword evidence="5 8" id="KW-0812">Transmembrane</keyword>
<evidence type="ECO:0000256" key="6">
    <source>
        <dbReference type="ARBA" id="ARBA00022989"/>
    </source>
</evidence>
<feature type="transmembrane region" description="Helical" evidence="8">
    <location>
        <begin position="383"/>
        <end position="401"/>
    </location>
</feature>
<evidence type="ECO:0000256" key="4">
    <source>
        <dbReference type="ARBA" id="ARBA00022475"/>
    </source>
</evidence>
<feature type="transmembrane region" description="Helical" evidence="8">
    <location>
        <begin position="154"/>
        <end position="175"/>
    </location>
</feature>
<feature type="transmembrane region" description="Helical" evidence="8">
    <location>
        <begin position="60"/>
        <end position="80"/>
    </location>
</feature>
<dbReference type="InterPro" id="IPR050144">
    <property type="entry name" value="AAE_transporter"/>
</dbReference>
<comment type="similarity">
    <text evidence="2">Belongs to the AAE transporter (TC 2.A.81) family.</text>
</comment>
<comment type="subcellular location">
    <subcellularLocation>
        <location evidence="1">Cell membrane</location>
        <topology evidence="1">Multi-pass membrane protein</topology>
    </subcellularLocation>
</comment>
<dbReference type="Pfam" id="PF06826">
    <property type="entry name" value="Asp-Al_Ex"/>
    <property type="match status" value="2"/>
</dbReference>
<feature type="domain" description="RCK C-terminal" evidence="9">
    <location>
        <begin position="261"/>
        <end position="347"/>
    </location>
</feature>
<reference evidence="10 11" key="1">
    <citation type="submission" date="2023-07" db="EMBL/GenBank/DDBJ databases">
        <title>Sequencing the genomes of 1000 actinobacteria strains.</title>
        <authorList>
            <person name="Klenk H.-P."/>
        </authorList>
    </citation>
    <scope>NUCLEOTIDE SEQUENCE [LARGE SCALE GENOMIC DNA]</scope>
    <source>
        <strain evidence="10 11">DSM 17163</strain>
    </source>
</reference>
<evidence type="ECO:0000256" key="3">
    <source>
        <dbReference type="ARBA" id="ARBA00022448"/>
    </source>
</evidence>
<dbReference type="Gene3D" id="3.30.70.1450">
    <property type="entry name" value="Regulator of K+ conductance, C-terminal domain"/>
    <property type="match status" value="1"/>
</dbReference>
<dbReference type="InterPro" id="IPR006037">
    <property type="entry name" value="RCK_C"/>
</dbReference>
<evidence type="ECO:0000259" key="9">
    <source>
        <dbReference type="PROSITE" id="PS51202"/>
    </source>
</evidence>
<gene>
    <name evidence="10" type="ORF">J2S70_001424</name>
</gene>
<dbReference type="PROSITE" id="PS51202">
    <property type="entry name" value="RCK_C"/>
    <property type="match status" value="2"/>
</dbReference>
<protein>
    <submittedName>
        <fullName evidence="10">Transport protein</fullName>
    </submittedName>
</protein>
<dbReference type="InterPro" id="IPR036721">
    <property type="entry name" value="RCK_C_sf"/>
</dbReference>
<dbReference type="SUPFAM" id="SSF116726">
    <property type="entry name" value="TrkA C-terminal domain-like"/>
    <property type="match status" value="1"/>
</dbReference>
<evidence type="ECO:0000256" key="5">
    <source>
        <dbReference type="ARBA" id="ARBA00022692"/>
    </source>
</evidence>
<keyword evidence="11" id="KW-1185">Reference proteome</keyword>
<dbReference type="Pfam" id="PF02080">
    <property type="entry name" value="TrkA_C"/>
    <property type="match status" value="1"/>
</dbReference>
<dbReference type="Proteomes" id="UP001243212">
    <property type="component" value="Unassembled WGS sequence"/>
</dbReference>
<evidence type="ECO:0000256" key="1">
    <source>
        <dbReference type="ARBA" id="ARBA00004651"/>
    </source>
</evidence>
<proteinExistence type="inferred from homology"/>
<accession>A0ABT9NHI8</accession>
<comment type="caution">
    <text evidence="10">The sequence shown here is derived from an EMBL/GenBank/DDBJ whole genome shotgun (WGS) entry which is preliminary data.</text>
</comment>
<dbReference type="InterPro" id="IPR006512">
    <property type="entry name" value="YidE_YbjL"/>
</dbReference>
<evidence type="ECO:0000313" key="10">
    <source>
        <dbReference type="EMBL" id="MDP9806842.1"/>
    </source>
</evidence>
<dbReference type="PANTHER" id="PTHR30445">
    <property type="entry name" value="K(+)_H(+) ANTIPORTER SUBUNIT KHTT"/>
    <property type="match status" value="1"/>
</dbReference>
<feature type="transmembrane region" description="Helical" evidence="8">
    <location>
        <begin position="358"/>
        <end position="377"/>
    </location>
</feature>
<feature type="transmembrane region" description="Helical" evidence="8">
    <location>
        <begin position="447"/>
        <end position="469"/>
    </location>
</feature>
<sequence length="533" mass="55453">MIAVFEFLASQPVLLAFFLVGFGMVFGHIKVKGISLGAAAVLFVAIAVSAWGASLGVDVLVPHEIGTLGLALFAFTIGNNSGPSFFENVRKAVGPMVALVLLYGVVAGIGYVVGRFVFDMDIALIAGTFAGSVTNTPALSAAGEAAGDAATATVGYSIAYLFGVIGMLAAAYIALRKAHEDTDKPEPVTHVTLRVDRDDQPRIGEIVGLLKKPVEISRMRRGETGPIWIPTRNDVLEKDDLLTVVGTVTELGQLEELVGHRSSHSLRSDRRFLDFRRITVSEPKLAGMTIAELDEVLTEKFGATASRVRRGDSDLLAIPDFMIEMGDRVRVIGPTSNMKAISKFFGDSSKGLTDINPVALGLGIALGMAIGTVKIPLPGGSAMAIGAAAGALIVGLILGRLGRIGGQVTALPNTTGTVLAEIGLLLFLAQAGTNAGAQILAAFSSGAWIEILLLGVVMTSALAIGLFLVMRGLFKIGATQFSGLLAGAQTQPAVLAFANSRTNSDPRVALGYALVYPVAMIGKILVATILGSL</sequence>
<evidence type="ECO:0000256" key="2">
    <source>
        <dbReference type="ARBA" id="ARBA00009854"/>
    </source>
</evidence>
<feature type="domain" description="RCK C-terminal" evidence="9">
    <location>
        <begin position="178"/>
        <end position="260"/>
    </location>
</feature>
<keyword evidence="7 8" id="KW-0472">Membrane</keyword>
<evidence type="ECO:0000256" key="8">
    <source>
        <dbReference type="SAM" id="Phobius"/>
    </source>
</evidence>
<feature type="transmembrane region" description="Helical" evidence="8">
    <location>
        <begin position="510"/>
        <end position="530"/>
    </location>
</feature>
<dbReference type="RefSeq" id="WP_307683038.1">
    <property type="nucleotide sequence ID" value="NZ_JAUSQX010000001.1"/>
</dbReference>
<keyword evidence="3" id="KW-0813">Transport</keyword>